<feature type="transmembrane region" description="Helical" evidence="7">
    <location>
        <begin position="369"/>
        <end position="389"/>
    </location>
</feature>
<keyword evidence="4 7" id="KW-1133">Transmembrane helix</keyword>
<keyword evidence="2" id="KW-1003">Cell membrane</keyword>
<dbReference type="OrthoDB" id="7067407at2"/>
<dbReference type="EMBL" id="FNLO01000009">
    <property type="protein sequence ID" value="SDV49869.1"/>
    <property type="molecule type" value="Genomic_DNA"/>
</dbReference>
<evidence type="ECO:0000256" key="3">
    <source>
        <dbReference type="ARBA" id="ARBA00022692"/>
    </source>
</evidence>
<sequence>MLTSLISRVVRLSVRHAPLVIAAALLLGVVSAVYTARHFAINTDISGLIDTNAAWAKRGKAIDTAFPHRDESTLVVVSAPAPELAREAADQLAARLRQDTASFRSVERPGGGAFFETNGLLYLDVAEVERVTQQLTDAKPLLNRLARDPTVTGLSSLLSLMLSTPLANGDVKLENMAGLFDASATAVDAVLAHRSGALSWQALLAPDAERRSFIEVRPVVDYGALEAGQAAAERIRGAAQSLQLAQHFGAHIALTGSRPLADEEFASVAEGAIPNAVATLMLVLIIVWLAVRSGRLMLAVFVTLLVGLSMTAAAGLLLVGALNLISVAFAVLFVGIGIDFGIQFAVRYREARLGAPDVEGALRGAARSIAMPLALAAAATGASFFSFLPTAYRGISELGEIAGVGILFIAFPLSVTLLPALIAVLKPPAQQHAPGFRSLAPVDRFTARHRKPLLYGTLALVVAGLPLLAHLRFDFNPLHLKDPHSESMSTLLTLAQSPNNGVNDVAVLAPDLAHADALATRIKALPEVGRTMTASSFVPADQAVKLAAIQRAAAALAPVLSQTPINQAGDGARISALRYAAGMLDNAALDHPGKGAPEAQRLAAALRRLAGSDPATRDRAEDAIALPLRLSLRALADMLRATPITLDSLPPTLKRQWIAEDGRARVAISPRVMAGQDPNDDVMLRRFTEGVTAAVPEAAGGPISILHSADTIVAAFYEASAWALVAVTMLLWLALRRFTDVLRTLVPLLVSALVTLELCVLIDLPLNFANIIALPLLLGIGVAFKIYYVIAWREGRSDFLQSGLTQAVILSAATTATAFGSLWLSHHPGTASMGKLLSLSLFCTLIGAVFFQPILMGQPPAPRASPRPSELRHNRGRE</sequence>
<comment type="subcellular location">
    <subcellularLocation>
        <location evidence="1">Cell membrane</location>
        <topology evidence="1">Multi-pass membrane protein</topology>
    </subcellularLocation>
</comment>
<evidence type="ECO:0000313" key="10">
    <source>
        <dbReference type="Proteomes" id="UP000243719"/>
    </source>
</evidence>
<proteinExistence type="predicted"/>
<dbReference type="RefSeq" id="WP_091910434.1">
    <property type="nucleotide sequence ID" value="NZ_FNLO01000009.1"/>
</dbReference>
<feature type="transmembrane region" description="Helical" evidence="7">
    <location>
        <begin position="453"/>
        <end position="473"/>
    </location>
</feature>
<feature type="transmembrane region" description="Helical" evidence="7">
    <location>
        <begin position="745"/>
        <end position="766"/>
    </location>
</feature>
<keyword evidence="10" id="KW-1185">Reference proteome</keyword>
<keyword evidence="3 7" id="KW-0812">Transmembrane</keyword>
<reference evidence="10" key="1">
    <citation type="submission" date="2016-09" db="EMBL/GenBank/DDBJ databases">
        <authorList>
            <person name="Varghese N."/>
            <person name="Submissions S."/>
        </authorList>
    </citation>
    <scope>NUCLEOTIDE SEQUENCE [LARGE SCALE GENOMIC DNA]</scope>
    <source>
        <strain evidence="10">JS23</strain>
    </source>
</reference>
<gene>
    <name evidence="9" type="ORF">SAMN05216551_109205</name>
</gene>
<evidence type="ECO:0000256" key="2">
    <source>
        <dbReference type="ARBA" id="ARBA00022475"/>
    </source>
</evidence>
<dbReference type="PANTHER" id="PTHR33406:SF13">
    <property type="entry name" value="MEMBRANE PROTEIN YDFJ"/>
    <property type="match status" value="1"/>
</dbReference>
<feature type="transmembrane region" description="Helical" evidence="7">
    <location>
        <begin position="804"/>
        <end position="824"/>
    </location>
</feature>
<evidence type="ECO:0000256" key="6">
    <source>
        <dbReference type="SAM" id="MobiDB-lite"/>
    </source>
</evidence>
<feature type="transmembrane region" description="Helical" evidence="7">
    <location>
        <begin position="401"/>
        <end position="425"/>
    </location>
</feature>
<feature type="transmembrane region" description="Helical" evidence="7">
    <location>
        <begin position="712"/>
        <end position="733"/>
    </location>
</feature>
<feature type="transmembrane region" description="Helical" evidence="7">
    <location>
        <begin position="836"/>
        <end position="855"/>
    </location>
</feature>
<feature type="domain" description="Membrane transport protein MMPL" evidence="8">
    <location>
        <begin position="87"/>
        <end position="425"/>
    </location>
</feature>
<feature type="transmembrane region" description="Helical" evidence="7">
    <location>
        <begin position="772"/>
        <end position="792"/>
    </location>
</feature>
<dbReference type="Proteomes" id="UP000243719">
    <property type="component" value="Unassembled WGS sequence"/>
</dbReference>
<dbReference type="NCBIfam" id="TIGR03480">
    <property type="entry name" value="HpnN"/>
    <property type="match status" value="1"/>
</dbReference>
<evidence type="ECO:0000313" key="9">
    <source>
        <dbReference type="EMBL" id="SDV49869.1"/>
    </source>
</evidence>
<keyword evidence="5 7" id="KW-0472">Membrane</keyword>
<dbReference type="InterPro" id="IPR004869">
    <property type="entry name" value="MMPL_dom"/>
</dbReference>
<protein>
    <recommendedName>
        <fullName evidence="8">Membrane transport protein MMPL domain-containing protein</fullName>
    </recommendedName>
</protein>
<dbReference type="GO" id="GO:0005886">
    <property type="term" value="C:plasma membrane"/>
    <property type="evidence" value="ECO:0007669"/>
    <property type="project" value="UniProtKB-SubCell"/>
</dbReference>
<evidence type="ECO:0000256" key="5">
    <source>
        <dbReference type="ARBA" id="ARBA00023136"/>
    </source>
</evidence>
<dbReference type="SUPFAM" id="SSF82866">
    <property type="entry name" value="Multidrug efflux transporter AcrB transmembrane domain"/>
    <property type="match status" value="2"/>
</dbReference>
<dbReference type="AlphaFoldDB" id="A0A1H2PU77"/>
<dbReference type="PANTHER" id="PTHR33406">
    <property type="entry name" value="MEMBRANE PROTEIN MJ1562-RELATED"/>
    <property type="match status" value="1"/>
</dbReference>
<evidence type="ECO:0000259" key="8">
    <source>
        <dbReference type="Pfam" id="PF03176"/>
    </source>
</evidence>
<dbReference type="STRING" id="1770053.SAMN05216551_109205"/>
<accession>A0A1H2PU77</accession>
<dbReference type="Pfam" id="PF03176">
    <property type="entry name" value="MMPL"/>
    <property type="match status" value="1"/>
</dbReference>
<dbReference type="InterPro" id="IPR017841">
    <property type="entry name" value="Hopanoid_biosynth_HpnN"/>
</dbReference>
<feature type="transmembrane region" description="Helical" evidence="7">
    <location>
        <begin position="272"/>
        <end position="291"/>
    </location>
</feature>
<feature type="compositionally biased region" description="Basic and acidic residues" evidence="6">
    <location>
        <begin position="869"/>
        <end position="878"/>
    </location>
</feature>
<evidence type="ECO:0000256" key="7">
    <source>
        <dbReference type="SAM" id="Phobius"/>
    </source>
</evidence>
<evidence type="ECO:0000256" key="4">
    <source>
        <dbReference type="ARBA" id="ARBA00022989"/>
    </source>
</evidence>
<feature type="region of interest" description="Disordered" evidence="6">
    <location>
        <begin position="859"/>
        <end position="878"/>
    </location>
</feature>
<evidence type="ECO:0000256" key="1">
    <source>
        <dbReference type="ARBA" id="ARBA00004651"/>
    </source>
</evidence>
<dbReference type="Gene3D" id="1.20.1640.10">
    <property type="entry name" value="Multidrug efflux transporter AcrB transmembrane domain"/>
    <property type="match status" value="2"/>
</dbReference>
<feature type="transmembrane region" description="Helical" evidence="7">
    <location>
        <begin position="298"/>
        <end position="319"/>
    </location>
</feature>
<organism evidence="9 10">
    <name type="scientific">Chitinasiproducens palmae</name>
    <dbReference type="NCBI Taxonomy" id="1770053"/>
    <lineage>
        <taxon>Bacteria</taxon>
        <taxon>Pseudomonadati</taxon>
        <taxon>Pseudomonadota</taxon>
        <taxon>Betaproteobacteria</taxon>
        <taxon>Burkholderiales</taxon>
        <taxon>Burkholderiaceae</taxon>
        <taxon>Chitinasiproducens</taxon>
    </lineage>
</organism>
<dbReference type="InterPro" id="IPR050545">
    <property type="entry name" value="Mycobact_MmpL"/>
</dbReference>
<feature type="transmembrane region" description="Helical" evidence="7">
    <location>
        <begin position="325"/>
        <end position="348"/>
    </location>
</feature>
<name>A0A1H2PU77_9BURK</name>